<protein>
    <recommendedName>
        <fullName evidence="7">Large ribosomal subunit protein uL1m</fullName>
    </recommendedName>
    <alternativeName>
        <fullName evidence="8">39S ribosomal protein L1, mitochondrial</fullName>
    </alternativeName>
</protein>
<comment type="caution">
    <text evidence="10">The sequence shown here is derived from an EMBL/GenBank/DDBJ whole genome shotgun (WGS) entry which is preliminary data.</text>
</comment>
<keyword evidence="11" id="KW-1185">Reference proteome</keyword>
<accession>A0A9D3Q937</accession>
<keyword evidence="5" id="KW-0496">Mitochondrion</keyword>
<dbReference type="Proteomes" id="UP001046870">
    <property type="component" value="Chromosome 4"/>
</dbReference>
<evidence type="ECO:0000256" key="2">
    <source>
        <dbReference type="ARBA" id="ARBA00010531"/>
    </source>
</evidence>
<dbReference type="GO" id="GO:0006412">
    <property type="term" value="P:translation"/>
    <property type="evidence" value="ECO:0007669"/>
    <property type="project" value="InterPro"/>
</dbReference>
<dbReference type="AlphaFoldDB" id="A0A9D3Q937"/>
<dbReference type="Gene3D" id="3.30.190.20">
    <property type="match status" value="1"/>
</dbReference>
<organism evidence="10 11">
    <name type="scientific">Megalops atlanticus</name>
    <name type="common">Tarpon</name>
    <name type="synonym">Clupea gigantea</name>
    <dbReference type="NCBI Taxonomy" id="7932"/>
    <lineage>
        <taxon>Eukaryota</taxon>
        <taxon>Metazoa</taxon>
        <taxon>Chordata</taxon>
        <taxon>Craniata</taxon>
        <taxon>Vertebrata</taxon>
        <taxon>Euteleostomi</taxon>
        <taxon>Actinopterygii</taxon>
        <taxon>Neopterygii</taxon>
        <taxon>Teleostei</taxon>
        <taxon>Elopiformes</taxon>
        <taxon>Megalopidae</taxon>
        <taxon>Megalops</taxon>
    </lineage>
</organism>
<evidence type="ECO:0000256" key="4">
    <source>
        <dbReference type="ARBA" id="ARBA00022980"/>
    </source>
</evidence>
<evidence type="ECO:0000256" key="8">
    <source>
        <dbReference type="ARBA" id="ARBA00077483"/>
    </source>
</evidence>
<reference evidence="10" key="1">
    <citation type="submission" date="2021-01" db="EMBL/GenBank/DDBJ databases">
        <authorList>
            <person name="Zahm M."/>
            <person name="Roques C."/>
            <person name="Cabau C."/>
            <person name="Klopp C."/>
            <person name="Donnadieu C."/>
            <person name="Jouanno E."/>
            <person name="Lampietro C."/>
            <person name="Louis A."/>
            <person name="Herpin A."/>
            <person name="Echchiki A."/>
            <person name="Berthelot C."/>
            <person name="Parey E."/>
            <person name="Roest-Crollius H."/>
            <person name="Braasch I."/>
            <person name="Postlethwait J."/>
            <person name="Bobe J."/>
            <person name="Montfort J."/>
            <person name="Bouchez O."/>
            <person name="Begum T."/>
            <person name="Mejri S."/>
            <person name="Adams A."/>
            <person name="Chen W.-J."/>
            <person name="Guiguen Y."/>
        </authorList>
    </citation>
    <scope>NUCLEOTIDE SEQUENCE</scope>
    <source>
        <strain evidence="10">YG-15Mar2019-1</strain>
        <tissue evidence="10">Brain</tissue>
    </source>
</reference>
<dbReference type="PANTHER" id="PTHR36427:SF3">
    <property type="entry name" value="LARGE RIBOSOMAL SUBUNIT PROTEIN UL1M"/>
    <property type="match status" value="1"/>
</dbReference>
<dbReference type="EMBL" id="JAFDVH010000004">
    <property type="protein sequence ID" value="KAG7481355.1"/>
    <property type="molecule type" value="Genomic_DNA"/>
</dbReference>
<dbReference type="GO" id="GO:0015934">
    <property type="term" value="C:large ribosomal subunit"/>
    <property type="evidence" value="ECO:0007669"/>
    <property type="project" value="InterPro"/>
</dbReference>
<dbReference type="InterPro" id="IPR023674">
    <property type="entry name" value="Ribosomal_uL1-like"/>
</dbReference>
<dbReference type="InterPro" id="IPR005879">
    <property type="entry name" value="Ribosomal_uL1_mit"/>
</dbReference>
<dbReference type="SUPFAM" id="SSF56808">
    <property type="entry name" value="Ribosomal protein L1"/>
    <property type="match status" value="1"/>
</dbReference>
<evidence type="ECO:0000256" key="9">
    <source>
        <dbReference type="SAM" id="MobiDB-lite"/>
    </source>
</evidence>
<keyword evidence="6" id="KW-0687">Ribonucleoprotein</keyword>
<evidence type="ECO:0000313" key="11">
    <source>
        <dbReference type="Proteomes" id="UP001046870"/>
    </source>
</evidence>
<comment type="similarity">
    <text evidence="2">Belongs to the universal ribosomal protein uL1 family.</text>
</comment>
<evidence type="ECO:0000313" key="10">
    <source>
        <dbReference type="EMBL" id="KAG7481355.1"/>
    </source>
</evidence>
<dbReference type="Gene3D" id="3.40.50.790">
    <property type="match status" value="1"/>
</dbReference>
<dbReference type="InterPro" id="IPR028364">
    <property type="entry name" value="Ribosomal_uL1/biogenesis"/>
</dbReference>
<comment type="subcellular location">
    <subcellularLocation>
        <location evidence="1">Mitochondrion</location>
    </subcellularLocation>
</comment>
<evidence type="ECO:0000256" key="6">
    <source>
        <dbReference type="ARBA" id="ARBA00023274"/>
    </source>
</evidence>
<dbReference type="FunFam" id="3.40.50.790:FF:000003">
    <property type="entry name" value="39S ribosomal protein L1, mitochondrial"/>
    <property type="match status" value="1"/>
</dbReference>
<keyword evidence="4" id="KW-0689">Ribosomal protein</keyword>
<dbReference type="InterPro" id="IPR016095">
    <property type="entry name" value="Ribosomal_uL1_3-a/b-sand"/>
</dbReference>
<evidence type="ECO:0000256" key="1">
    <source>
        <dbReference type="ARBA" id="ARBA00004173"/>
    </source>
</evidence>
<feature type="region of interest" description="Disordered" evidence="9">
    <location>
        <begin position="56"/>
        <end position="76"/>
    </location>
</feature>
<proteinExistence type="inferred from homology"/>
<dbReference type="PANTHER" id="PTHR36427">
    <property type="entry name" value="54S RIBOSOMAL PROTEIN L1, MITOCHONDRIAL"/>
    <property type="match status" value="1"/>
</dbReference>
<gene>
    <name evidence="10" type="ORF">MATL_G00065810</name>
</gene>
<evidence type="ECO:0000256" key="3">
    <source>
        <dbReference type="ARBA" id="ARBA00022946"/>
    </source>
</evidence>
<evidence type="ECO:0000256" key="7">
    <source>
        <dbReference type="ARBA" id="ARBA00035212"/>
    </source>
</evidence>
<dbReference type="GO" id="GO:0003723">
    <property type="term" value="F:RNA binding"/>
    <property type="evidence" value="ECO:0007669"/>
    <property type="project" value="InterPro"/>
</dbReference>
<dbReference type="Pfam" id="PF00687">
    <property type="entry name" value="Ribosomal_L1"/>
    <property type="match status" value="1"/>
</dbReference>
<keyword evidence="3" id="KW-0809">Transit peptide</keyword>
<name>A0A9D3Q937_MEGAT</name>
<dbReference type="NCBIfam" id="TIGR01170">
    <property type="entry name" value="rplA_mito"/>
    <property type="match status" value="1"/>
</dbReference>
<dbReference type="GO" id="GO:0005743">
    <property type="term" value="C:mitochondrial inner membrane"/>
    <property type="evidence" value="ECO:0007669"/>
    <property type="project" value="UniProtKB-ARBA"/>
</dbReference>
<evidence type="ECO:0000256" key="5">
    <source>
        <dbReference type="ARBA" id="ARBA00023128"/>
    </source>
</evidence>
<dbReference type="GO" id="GO:0003735">
    <property type="term" value="F:structural constituent of ribosome"/>
    <property type="evidence" value="ECO:0007669"/>
    <property type="project" value="InterPro"/>
</dbReference>
<feature type="compositionally biased region" description="Basic and acidic residues" evidence="9">
    <location>
        <begin position="59"/>
        <end position="76"/>
    </location>
</feature>
<dbReference type="OrthoDB" id="1747252at2759"/>
<sequence length="335" mass="38028">MLSVTLQLLNMAACTRTIAKVLSRCHMHTLPPCGQSLTSFLQRTPQHLPVRTFAAAKSATKETERKKQKDEKPKVQTERIIDNTNRHKPYGFTAWAPIDDVYMVRYYPRPVYDVGVAIDMLKKFQQLEFTEPDQPVYLNLKLDMKLEKKKKVDPFVSTVHLPHPFKTEPNRVVVFTEDPDQAKVAEENGATLVGGPELIQKILDDEIQADFYVAVPDIVSKLVPLKNKLRKKFPKSKRGSVGVNIPKMLELFKKGYEYVVERDCYVVTQIATLDMPKEQILGNIETIVKDACTHRPASFGPFVERAIINSVTSEALHFNCQQFLPVTEEEGADAD</sequence>